<dbReference type="AlphaFoldDB" id="A0A1Q8S221"/>
<keyword evidence="5" id="KW-1185">Reference proteome</keyword>
<feature type="region of interest" description="Disordered" evidence="2">
    <location>
        <begin position="87"/>
        <end position="108"/>
    </location>
</feature>
<dbReference type="GO" id="GO:0016787">
    <property type="term" value="F:hydrolase activity"/>
    <property type="evidence" value="ECO:0007669"/>
    <property type="project" value="UniProtKB-KW"/>
</dbReference>
<accession>A0A1Q8S221</accession>
<evidence type="ECO:0000259" key="3">
    <source>
        <dbReference type="Pfam" id="PF07910"/>
    </source>
</evidence>
<dbReference type="InterPro" id="IPR012462">
    <property type="entry name" value="UFSP1/2_DUB_cat"/>
</dbReference>
<proteinExistence type="predicted"/>
<dbReference type="Pfam" id="PF07910">
    <property type="entry name" value="Peptidase_C78"/>
    <property type="match status" value="1"/>
</dbReference>
<dbReference type="Proteomes" id="UP000186583">
    <property type="component" value="Unassembled WGS sequence"/>
</dbReference>
<feature type="region of interest" description="Disordered" evidence="2">
    <location>
        <begin position="23"/>
        <end position="45"/>
    </location>
</feature>
<evidence type="ECO:0000256" key="1">
    <source>
        <dbReference type="ARBA" id="ARBA00022801"/>
    </source>
</evidence>
<protein>
    <submittedName>
        <fullName evidence="4">Zinc finger with UFM1-specific peptidase domain protein</fullName>
    </submittedName>
</protein>
<dbReference type="OrthoDB" id="288987at2759"/>
<organism evidence="4 5">
    <name type="scientific">Colletotrichum chlorophyti</name>
    <dbReference type="NCBI Taxonomy" id="708187"/>
    <lineage>
        <taxon>Eukaryota</taxon>
        <taxon>Fungi</taxon>
        <taxon>Dikarya</taxon>
        <taxon>Ascomycota</taxon>
        <taxon>Pezizomycotina</taxon>
        <taxon>Sordariomycetes</taxon>
        <taxon>Hypocreomycetidae</taxon>
        <taxon>Glomerellales</taxon>
        <taxon>Glomerellaceae</taxon>
        <taxon>Colletotrichum</taxon>
    </lineage>
</organism>
<name>A0A1Q8S221_9PEZI</name>
<comment type="caution">
    <text evidence="4">The sequence shown here is derived from an EMBL/GenBank/DDBJ whole genome shotgun (WGS) entry which is preliminary data.</text>
</comment>
<keyword evidence="1" id="KW-0378">Hydrolase</keyword>
<dbReference type="EMBL" id="MPGH01000036">
    <property type="protein sequence ID" value="OLN95456.1"/>
    <property type="molecule type" value="Genomic_DNA"/>
</dbReference>
<feature type="domain" description="UFSP1/2/DUB catalytic" evidence="3">
    <location>
        <begin position="186"/>
        <end position="275"/>
    </location>
</feature>
<evidence type="ECO:0000256" key="2">
    <source>
        <dbReference type="SAM" id="MobiDB-lite"/>
    </source>
</evidence>
<evidence type="ECO:0000313" key="4">
    <source>
        <dbReference type="EMBL" id="OLN95456.1"/>
    </source>
</evidence>
<dbReference type="STRING" id="708187.A0A1Q8S221"/>
<evidence type="ECO:0000313" key="5">
    <source>
        <dbReference type="Proteomes" id="UP000186583"/>
    </source>
</evidence>
<sequence>MICPFCGKAGDGEYEMLVHMESFHPEDGRPPSPTAGSNREQHAECPMEGCGELVSLAEMDYHVDLHLEEQRGGSDSPNMESIDGAQSMRAAATGASPSSPVKDGHSMKGKQRSAIEAWGKLLFMPSSRMKGNGGDKRLGKAELGKYAHEQQMPDWLVNLLHKGGEVKNDGVITVLEQVLRQSKSTENAYLCSPAVQHVSKLKKEGGFCGYRNIQMMVSYIVGANAYGKEHFHGRLPTIFEIQDLIERAWDRGINAQGRLETGGIKGTRKYIGTPEKDGSTNLLVFDPMFHDPPALSQLIGQTSKHKSSEHSLKLYRRGAKYLRRYREFEILK</sequence>
<dbReference type="Gene3D" id="3.90.70.130">
    <property type="match status" value="1"/>
</dbReference>
<reference evidence="4 5" key="1">
    <citation type="submission" date="2016-11" db="EMBL/GenBank/DDBJ databases">
        <title>Draft Genome Assembly of Colletotrichum chlorophyti a pathogen of herbaceous plants.</title>
        <authorList>
            <person name="Gan P."/>
            <person name="Narusaka M."/>
            <person name="Tsushima A."/>
            <person name="Narusaka Y."/>
            <person name="Takano Y."/>
            <person name="Shirasu K."/>
        </authorList>
    </citation>
    <scope>NUCLEOTIDE SEQUENCE [LARGE SCALE GENOMIC DNA]</scope>
    <source>
        <strain evidence="4 5">NTL11</strain>
    </source>
</reference>
<gene>
    <name evidence="4" type="ORF">CCHL11_09430</name>
</gene>